<dbReference type="EMBL" id="JBHSUA010000009">
    <property type="protein sequence ID" value="MFC6396486.1"/>
    <property type="molecule type" value="Genomic_DNA"/>
</dbReference>
<dbReference type="Proteomes" id="UP001596266">
    <property type="component" value="Unassembled WGS sequence"/>
</dbReference>
<reference evidence="3" key="1">
    <citation type="journal article" date="2019" name="Int. J. Syst. Evol. Microbiol.">
        <title>The Global Catalogue of Microorganisms (GCM) 10K type strain sequencing project: providing services to taxonomists for standard genome sequencing and annotation.</title>
        <authorList>
            <consortium name="The Broad Institute Genomics Platform"/>
            <consortium name="The Broad Institute Genome Sequencing Center for Infectious Disease"/>
            <person name="Wu L."/>
            <person name="Ma J."/>
        </authorList>
    </citation>
    <scope>NUCLEOTIDE SEQUENCE [LARGE SCALE GENOMIC DNA]</scope>
    <source>
        <strain evidence="3">CGMCC 1.15277</strain>
    </source>
</reference>
<protein>
    <submittedName>
        <fullName evidence="2">Phage holin family protein</fullName>
    </submittedName>
</protein>
<organism evidence="2 3">
    <name type="scientific">Luteococcus sanguinis</name>
    <dbReference type="NCBI Taxonomy" id="174038"/>
    <lineage>
        <taxon>Bacteria</taxon>
        <taxon>Bacillati</taxon>
        <taxon>Actinomycetota</taxon>
        <taxon>Actinomycetes</taxon>
        <taxon>Propionibacteriales</taxon>
        <taxon>Propionibacteriaceae</taxon>
        <taxon>Luteococcus</taxon>
    </lineage>
</organism>
<dbReference type="RefSeq" id="WP_343884875.1">
    <property type="nucleotide sequence ID" value="NZ_BAAAKI010000004.1"/>
</dbReference>
<dbReference type="Pfam" id="PF07332">
    <property type="entry name" value="Phage_holin_3_6"/>
    <property type="match status" value="1"/>
</dbReference>
<evidence type="ECO:0000313" key="2">
    <source>
        <dbReference type="EMBL" id="MFC6396486.1"/>
    </source>
</evidence>
<keyword evidence="1" id="KW-0812">Transmembrane</keyword>
<keyword evidence="1" id="KW-1133">Transmembrane helix</keyword>
<evidence type="ECO:0000313" key="3">
    <source>
        <dbReference type="Proteomes" id="UP001596266"/>
    </source>
</evidence>
<comment type="caution">
    <text evidence="2">The sequence shown here is derived from an EMBL/GenBank/DDBJ whole genome shotgun (WGS) entry which is preliminary data.</text>
</comment>
<dbReference type="InterPro" id="IPR009937">
    <property type="entry name" value="Phage_holin_3_6"/>
</dbReference>
<feature type="transmembrane region" description="Helical" evidence="1">
    <location>
        <begin position="92"/>
        <end position="119"/>
    </location>
</feature>
<gene>
    <name evidence="2" type="ORF">ACFP57_05715</name>
</gene>
<feature type="transmembrane region" description="Helical" evidence="1">
    <location>
        <begin position="65"/>
        <end position="86"/>
    </location>
</feature>
<evidence type="ECO:0000256" key="1">
    <source>
        <dbReference type="SAM" id="Phobius"/>
    </source>
</evidence>
<name>A0ABW1X016_9ACTN</name>
<sequence>MAIRLTRSTAYERAAQRINPKQLVDNIKGDAQVITRDIPKLAQAEIKPAAKAAGIGGGMFGAAGYLAANAASLLFLAGAGAFGAWFVHLFTWGWLAAAALGAVVMAIILLLIAGILALLGKSQIKKVQPPKQTIAETKATVDSIKASLTRGVQEVNTDARDRSGLAEVKKQASDLEKH</sequence>
<keyword evidence="3" id="KW-1185">Reference proteome</keyword>
<accession>A0ABW1X016</accession>
<proteinExistence type="predicted"/>
<keyword evidence="1" id="KW-0472">Membrane</keyword>